<comment type="caution">
    <text evidence="2">The sequence shown here is derived from an EMBL/GenBank/DDBJ whole genome shotgun (WGS) entry which is preliminary data.</text>
</comment>
<name>A0A1F2UNM8_9ACTN</name>
<evidence type="ECO:0000313" key="3">
    <source>
        <dbReference type="Proteomes" id="UP000178086"/>
    </source>
</evidence>
<evidence type="ECO:0000313" key="2">
    <source>
        <dbReference type="EMBL" id="OFW32645.1"/>
    </source>
</evidence>
<dbReference type="Proteomes" id="UP000178086">
    <property type="component" value="Unassembled WGS sequence"/>
</dbReference>
<organism evidence="2 3">
    <name type="scientific">Candidatus Aquicultor primus</name>
    <dbReference type="NCBI Taxonomy" id="1797195"/>
    <lineage>
        <taxon>Bacteria</taxon>
        <taxon>Bacillati</taxon>
        <taxon>Actinomycetota</taxon>
        <taxon>Candidatus Aquicultoria</taxon>
        <taxon>Candidatus Aquicultorales</taxon>
        <taxon>Candidatus Aquicultoraceae</taxon>
        <taxon>Candidatus Aquicultor</taxon>
    </lineage>
</organism>
<accession>A0A1F2UNM8</accession>
<reference evidence="2 3" key="1">
    <citation type="journal article" date="2016" name="Nat. Commun.">
        <title>Thousands of microbial genomes shed light on interconnected biogeochemical processes in an aquifer system.</title>
        <authorList>
            <person name="Anantharaman K."/>
            <person name="Brown C.T."/>
            <person name="Hug L.A."/>
            <person name="Sharon I."/>
            <person name="Castelle C.J."/>
            <person name="Probst A.J."/>
            <person name="Thomas B.C."/>
            <person name="Singh A."/>
            <person name="Wilkins M.J."/>
            <person name="Karaoz U."/>
            <person name="Brodie E.L."/>
            <person name="Williams K.H."/>
            <person name="Hubbard S.S."/>
            <person name="Banfield J.F."/>
        </authorList>
    </citation>
    <scope>NUCLEOTIDE SEQUENCE [LARGE SCALE GENOMIC DNA]</scope>
</reference>
<proteinExistence type="predicted"/>
<evidence type="ECO:0000256" key="1">
    <source>
        <dbReference type="SAM" id="Phobius"/>
    </source>
</evidence>
<keyword evidence="1" id="KW-1133">Transmembrane helix</keyword>
<gene>
    <name evidence="2" type="ORF">A2074_01195</name>
</gene>
<keyword evidence="1" id="KW-0472">Membrane</keyword>
<feature type="transmembrane region" description="Helical" evidence="1">
    <location>
        <begin position="28"/>
        <end position="45"/>
    </location>
</feature>
<keyword evidence="1" id="KW-0812">Transmembrane</keyword>
<protein>
    <submittedName>
        <fullName evidence="2">Uncharacterized protein</fullName>
    </submittedName>
</protein>
<dbReference type="EMBL" id="MELI01000090">
    <property type="protein sequence ID" value="OFW32645.1"/>
    <property type="molecule type" value="Genomic_DNA"/>
</dbReference>
<sequence length="62" mass="7091">MTLVIGIFMILPFWMIFSKAGYPGALSLTMLIPFVGFLVLRYLAFTEWPIHKKMKEAGVIIK</sequence>
<dbReference type="AlphaFoldDB" id="A0A1F2UNM8"/>